<proteinExistence type="inferred from homology"/>
<dbReference type="PANTHER" id="PTHR36307">
    <property type="entry name" value="FLAGELLA BASAL BODY P-RING FORMATION PROTEIN FLGA"/>
    <property type="match status" value="1"/>
</dbReference>
<keyword evidence="6" id="KW-0969">Cilium</keyword>
<reference evidence="6 7" key="1">
    <citation type="submission" date="2018-05" db="EMBL/GenBank/DDBJ databases">
        <title>Integrated omic analyses show evidence that a Ca. Accumulibacter phosphatis strain performs denitrification under micro-aerobic conditions.</title>
        <authorList>
            <person name="Camejo P.Y."/>
            <person name="Katherine M.D."/>
            <person name="Daniel N.R."/>
        </authorList>
    </citation>
    <scope>NUCLEOTIDE SEQUENCE [LARGE SCALE GENOMIC DNA]</scope>
    <source>
        <strain evidence="6">UW-LDO-IC</strain>
    </source>
</reference>
<evidence type="ECO:0000313" key="7">
    <source>
        <dbReference type="Proteomes" id="UP000253831"/>
    </source>
</evidence>
<dbReference type="Pfam" id="PF13144">
    <property type="entry name" value="ChapFlgA"/>
    <property type="match status" value="1"/>
</dbReference>
<keyword evidence="3 4" id="KW-0574">Periplasm</keyword>
<dbReference type="InterPro" id="IPR039246">
    <property type="entry name" value="Flagellar_FlgA"/>
</dbReference>
<keyword evidence="6" id="KW-0966">Cell projection</keyword>
<keyword evidence="4" id="KW-1005">Bacterial flagellum biogenesis</keyword>
<dbReference type="InterPro" id="IPR041231">
    <property type="entry name" value="FlgA_N"/>
</dbReference>
<feature type="domain" description="SAF" evidence="5">
    <location>
        <begin position="112"/>
        <end position="174"/>
    </location>
</feature>
<protein>
    <recommendedName>
        <fullName evidence="4">Flagella basal body P-ring formation protein FlgA</fullName>
    </recommendedName>
</protein>
<gene>
    <name evidence="6" type="ORF">DVS81_05905</name>
</gene>
<dbReference type="PANTHER" id="PTHR36307:SF1">
    <property type="entry name" value="FLAGELLA BASAL BODY P-RING FORMATION PROTEIN FLGA"/>
    <property type="match status" value="1"/>
</dbReference>
<dbReference type="Gene3D" id="2.30.30.760">
    <property type="match status" value="1"/>
</dbReference>
<comment type="function">
    <text evidence="4">Involved in the assembly process of the P-ring formation. It may associate with FlgF on the rod constituting a structure essential for the P-ring assembly or may act as a modulator protein for the P-ring assembly.</text>
</comment>
<dbReference type="EMBL" id="QPGA01000007">
    <property type="protein sequence ID" value="RDE51459.1"/>
    <property type="molecule type" value="Genomic_DNA"/>
</dbReference>
<dbReference type="GO" id="GO:0042597">
    <property type="term" value="C:periplasmic space"/>
    <property type="evidence" value="ECO:0007669"/>
    <property type="project" value="UniProtKB-SubCell"/>
</dbReference>
<evidence type="ECO:0000256" key="2">
    <source>
        <dbReference type="ARBA" id="ARBA00022729"/>
    </source>
</evidence>
<feature type="chain" id="PRO_5016484247" description="Flagella basal body P-ring formation protein FlgA" evidence="4">
    <location>
        <begin position="33"/>
        <end position="236"/>
    </location>
</feature>
<feature type="signal peptide" evidence="4">
    <location>
        <begin position="1"/>
        <end position="32"/>
    </location>
</feature>
<evidence type="ECO:0000313" key="6">
    <source>
        <dbReference type="EMBL" id="RDE51459.1"/>
    </source>
</evidence>
<dbReference type="SMART" id="SM00858">
    <property type="entry name" value="SAF"/>
    <property type="match status" value="1"/>
</dbReference>
<dbReference type="Proteomes" id="UP000253831">
    <property type="component" value="Unassembled WGS sequence"/>
</dbReference>
<keyword evidence="6" id="KW-0282">Flagellum</keyword>
<comment type="similarity">
    <text evidence="4">Belongs to the FlgA family.</text>
</comment>
<comment type="caution">
    <text evidence="6">The sequence shown here is derived from an EMBL/GenBank/DDBJ whole genome shotgun (WGS) entry which is preliminary data.</text>
</comment>
<dbReference type="GO" id="GO:0044780">
    <property type="term" value="P:bacterial-type flagellum assembly"/>
    <property type="evidence" value="ECO:0007669"/>
    <property type="project" value="InterPro"/>
</dbReference>
<dbReference type="NCBIfam" id="TIGR03170">
    <property type="entry name" value="flgA_cterm"/>
    <property type="match status" value="1"/>
</dbReference>
<accession>A0A369XSR0</accession>
<name>A0A369XSR0_9PROT</name>
<evidence type="ECO:0000256" key="4">
    <source>
        <dbReference type="RuleBase" id="RU362063"/>
    </source>
</evidence>
<dbReference type="InterPro" id="IPR013974">
    <property type="entry name" value="SAF"/>
</dbReference>
<sequence length="236" mass="24617">MPISKLVRHRATRLAKSLLALLLAAASSGVSAQESLSAALDNYLRIQTQGLPGKASYSIGRLDQHAQEAPCSAYEPFLPQGSRLWGRTTIGVRCLAPETWTIYVPVQIRISGSYLVTARQLNRGQVISAADVFAQQGDLGSLPASIVTDPAQAIGKTVKNGVAAGQPLRNDLLTAPLAVQQGQSVKLQSKGAGFSVSNEGKALNNASDGEIVRVSTASGQVVSGVARPGGIVEVSY</sequence>
<dbReference type="Pfam" id="PF17656">
    <property type="entry name" value="ChapFlgA_N"/>
    <property type="match status" value="1"/>
</dbReference>
<evidence type="ECO:0000256" key="1">
    <source>
        <dbReference type="ARBA" id="ARBA00004418"/>
    </source>
</evidence>
<keyword evidence="2 4" id="KW-0732">Signal</keyword>
<evidence type="ECO:0000256" key="3">
    <source>
        <dbReference type="ARBA" id="ARBA00022764"/>
    </source>
</evidence>
<dbReference type="RefSeq" id="WP_332354687.1">
    <property type="nucleotide sequence ID" value="NZ_JAZKTZ010000005.1"/>
</dbReference>
<dbReference type="Gene3D" id="3.90.1210.10">
    <property type="entry name" value="Antifreeze-like/N-acetylneuraminic acid synthase C-terminal domain"/>
    <property type="match status" value="1"/>
</dbReference>
<evidence type="ECO:0000259" key="5">
    <source>
        <dbReference type="SMART" id="SM00858"/>
    </source>
</evidence>
<dbReference type="CDD" id="cd11614">
    <property type="entry name" value="SAF_CpaB_FlgA_like"/>
    <property type="match status" value="1"/>
</dbReference>
<dbReference type="InterPro" id="IPR017585">
    <property type="entry name" value="SAF_FlgA"/>
</dbReference>
<comment type="subcellular location">
    <subcellularLocation>
        <location evidence="1 4">Periplasm</location>
    </subcellularLocation>
</comment>
<dbReference type="AlphaFoldDB" id="A0A369XSR0"/>
<organism evidence="6 7">
    <name type="scientific">Candidatus Accumulibacter meliphilus</name>
    <dbReference type="NCBI Taxonomy" id="2211374"/>
    <lineage>
        <taxon>Bacteria</taxon>
        <taxon>Pseudomonadati</taxon>
        <taxon>Pseudomonadota</taxon>
        <taxon>Betaproteobacteria</taxon>
        <taxon>Candidatus Accumulibacter</taxon>
    </lineage>
</organism>